<dbReference type="Pfam" id="PF04138">
    <property type="entry name" value="GtrA_DPMS_TM"/>
    <property type="match status" value="1"/>
</dbReference>
<evidence type="ECO:0000313" key="10">
    <source>
        <dbReference type="Proteomes" id="UP001596067"/>
    </source>
</evidence>
<dbReference type="Proteomes" id="UP001596067">
    <property type="component" value="Unassembled WGS sequence"/>
</dbReference>
<evidence type="ECO:0000256" key="2">
    <source>
        <dbReference type="ARBA" id="ARBA00009399"/>
    </source>
</evidence>
<keyword evidence="4 7" id="KW-1133">Transmembrane helix</keyword>
<feature type="transmembrane region" description="Helical" evidence="7">
    <location>
        <begin position="97"/>
        <end position="119"/>
    </location>
</feature>
<feature type="domain" description="GtrA/DPMS transmembrane" evidence="8">
    <location>
        <begin position="34"/>
        <end position="151"/>
    </location>
</feature>
<dbReference type="InterPro" id="IPR051401">
    <property type="entry name" value="GtrA_CellWall_Glycosyl"/>
</dbReference>
<evidence type="ECO:0000259" key="8">
    <source>
        <dbReference type="Pfam" id="PF04138"/>
    </source>
</evidence>
<feature type="compositionally biased region" description="Low complexity" evidence="6">
    <location>
        <begin position="14"/>
        <end position="24"/>
    </location>
</feature>
<sequence>MASAGGPTPPPSPTASAPAASPASGSTRRQLPSFLVIGVLSTLFYLLLFVVARWFTGPQAANLIALAVSAVANTAANRRFTFGVTGSEGMIRHQLQGAVAFVIGLGLSAGALALLDLAVPDASRVVEVVGLVAANGLATVARFLLLKVWVFRSKPSGLSDS</sequence>
<accession>A0ABW1EXG1</accession>
<comment type="similarity">
    <text evidence="2">Belongs to the GtrA family.</text>
</comment>
<dbReference type="RefSeq" id="WP_313764193.1">
    <property type="nucleotide sequence ID" value="NZ_BAAAVH010000121.1"/>
</dbReference>
<comment type="subcellular location">
    <subcellularLocation>
        <location evidence="1">Membrane</location>
        <topology evidence="1">Multi-pass membrane protein</topology>
    </subcellularLocation>
</comment>
<proteinExistence type="inferred from homology"/>
<evidence type="ECO:0000256" key="5">
    <source>
        <dbReference type="ARBA" id="ARBA00023136"/>
    </source>
</evidence>
<name>A0ABW1EXG1_9ACTN</name>
<dbReference type="PANTHER" id="PTHR38459">
    <property type="entry name" value="PROPHAGE BACTOPRENOL-LINKED GLUCOSE TRANSLOCASE HOMOLOG"/>
    <property type="match status" value="1"/>
</dbReference>
<organism evidence="9 10">
    <name type="scientific">Kitasatospora aburaviensis</name>
    <dbReference type="NCBI Taxonomy" id="67265"/>
    <lineage>
        <taxon>Bacteria</taxon>
        <taxon>Bacillati</taxon>
        <taxon>Actinomycetota</taxon>
        <taxon>Actinomycetes</taxon>
        <taxon>Kitasatosporales</taxon>
        <taxon>Streptomycetaceae</taxon>
        <taxon>Kitasatospora</taxon>
    </lineage>
</organism>
<evidence type="ECO:0000256" key="7">
    <source>
        <dbReference type="SAM" id="Phobius"/>
    </source>
</evidence>
<evidence type="ECO:0000256" key="6">
    <source>
        <dbReference type="SAM" id="MobiDB-lite"/>
    </source>
</evidence>
<keyword evidence="5 7" id="KW-0472">Membrane</keyword>
<evidence type="ECO:0000256" key="4">
    <source>
        <dbReference type="ARBA" id="ARBA00022989"/>
    </source>
</evidence>
<dbReference type="PANTHER" id="PTHR38459:SF1">
    <property type="entry name" value="PROPHAGE BACTOPRENOL-LINKED GLUCOSE TRANSLOCASE HOMOLOG"/>
    <property type="match status" value="1"/>
</dbReference>
<protein>
    <submittedName>
        <fullName evidence="9">GtrA family protein</fullName>
    </submittedName>
</protein>
<comment type="caution">
    <text evidence="9">The sequence shown here is derived from an EMBL/GenBank/DDBJ whole genome shotgun (WGS) entry which is preliminary data.</text>
</comment>
<keyword evidence="3 7" id="KW-0812">Transmembrane</keyword>
<gene>
    <name evidence="9" type="ORF">ACFP0N_10490</name>
</gene>
<evidence type="ECO:0000256" key="3">
    <source>
        <dbReference type="ARBA" id="ARBA00022692"/>
    </source>
</evidence>
<dbReference type="InterPro" id="IPR007267">
    <property type="entry name" value="GtrA_DPMS_TM"/>
</dbReference>
<evidence type="ECO:0000313" key="9">
    <source>
        <dbReference type="EMBL" id="MFC5885399.1"/>
    </source>
</evidence>
<dbReference type="EMBL" id="JBHSOD010000009">
    <property type="protein sequence ID" value="MFC5885399.1"/>
    <property type="molecule type" value="Genomic_DNA"/>
</dbReference>
<evidence type="ECO:0000256" key="1">
    <source>
        <dbReference type="ARBA" id="ARBA00004141"/>
    </source>
</evidence>
<reference evidence="10" key="1">
    <citation type="journal article" date="2019" name="Int. J. Syst. Evol. Microbiol.">
        <title>The Global Catalogue of Microorganisms (GCM) 10K type strain sequencing project: providing services to taxonomists for standard genome sequencing and annotation.</title>
        <authorList>
            <consortium name="The Broad Institute Genomics Platform"/>
            <consortium name="The Broad Institute Genome Sequencing Center for Infectious Disease"/>
            <person name="Wu L."/>
            <person name="Ma J."/>
        </authorList>
    </citation>
    <scope>NUCLEOTIDE SEQUENCE [LARGE SCALE GENOMIC DNA]</scope>
    <source>
        <strain evidence="10">CGMCC 4.1469</strain>
    </source>
</reference>
<keyword evidence="10" id="KW-1185">Reference proteome</keyword>
<feature type="transmembrane region" description="Helical" evidence="7">
    <location>
        <begin position="125"/>
        <end position="145"/>
    </location>
</feature>
<feature type="region of interest" description="Disordered" evidence="6">
    <location>
        <begin position="1"/>
        <end position="24"/>
    </location>
</feature>
<feature type="transmembrane region" description="Helical" evidence="7">
    <location>
        <begin position="34"/>
        <end position="54"/>
    </location>
</feature>